<reference evidence="1" key="1">
    <citation type="journal article" date="2015" name="Nature">
        <title>Complex archaea that bridge the gap between prokaryotes and eukaryotes.</title>
        <authorList>
            <person name="Spang A."/>
            <person name="Saw J.H."/>
            <person name="Jorgensen S.L."/>
            <person name="Zaremba-Niedzwiedzka K."/>
            <person name="Martijn J."/>
            <person name="Lind A.E."/>
            <person name="van Eijk R."/>
            <person name="Schleper C."/>
            <person name="Guy L."/>
            <person name="Ettema T.J."/>
        </authorList>
    </citation>
    <scope>NUCLEOTIDE SEQUENCE</scope>
</reference>
<name>A0A0F9V296_9ZZZZ</name>
<gene>
    <name evidence="1" type="ORF">LCGC14_0196400</name>
</gene>
<accession>A0A0F9V296</accession>
<comment type="caution">
    <text evidence="1">The sequence shown here is derived from an EMBL/GenBank/DDBJ whole genome shotgun (WGS) entry which is preliminary data.</text>
</comment>
<evidence type="ECO:0000313" key="1">
    <source>
        <dbReference type="EMBL" id="KKN93807.1"/>
    </source>
</evidence>
<organism evidence="1">
    <name type="scientific">marine sediment metagenome</name>
    <dbReference type="NCBI Taxonomy" id="412755"/>
    <lineage>
        <taxon>unclassified sequences</taxon>
        <taxon>metagenomes</taxon>
        <taxon>ecological metagenomes</taxon>
    </lineage>
</organism>
<dbReference type="AlphaFoldDB" id="A0A0F9V296"/>
<protein>
    <submittedName>
        <fullName evidence="1">Uncharacterized protein</fullName>
    </submittedName>
</protein>
<proteinExistence type="predicted"/>
<dbReference type="EMBL" id="LAZR01000084">
    <property type="protein sequence ID" value="KKN93807.1"/>
    <property type="molecule type" value="Genomic_DNA"/>
</dbReference>
<sequence>MFEWLKSIFKKKKSWEDMAWSGYEYKTELIEMPRIDYGFQENYEIFNTAKTLYDLAINNNFDLEDWVQTDSEIFGQVDFEEDTSDMMLEIIDSLSLYDLLNYLAMTFGFEIQSTHELFSSP</sequence>